<dbReference type="Proteomes" id="UP000069902">
    <property type="component" value="Plasmid pPNK"/>
</dbReference>
<dbReference type="InterPro" id="IPR001611">
    <property type="entry name" value="Leu-rich_rpt"/>
</dbReference>
<keyword evidence="2" id="KW-0677">Repeat</keyword>
<organism evidence="4 5">
    <name type="scientific">Candidatus Protochlamydia naegleriophila</name>
    <dbReference type="NCBI Taxonomy" id="389348"/>
    <lineage>
        <taxon>Bacteria</taxon>
        <taxon>Pseudomonadati</taxon>
        <taxon>Chlamydiota</taxon>
        <taxon>Chlamydiia</taxon>
        <taxon>Parachlamydiales</taxon>
        <taxon>Parachlamydiaceae</taxon>
        <taxon>Candidatus Protochlamydia</taxon>
    </lineage>
</organism>
<dbReference type="AlphaFoldDB" id="A0A0U5JG41"/>
<name>A0A0U5JG41_9BACT</name>
<evidence type="ECO:0000256" key="1">
    <source>
        <dbReference type="ARBA" id="ARBA00022614"/>
    </source>
</evidence>
<evidence type="ECO:0000313" key="4">
    <source>
        <dbReference type="EMBL" id="CUI18167.1"/>
    </source>
</evidence>
<dbReference type="SUPFAM" id="SSF81383">
    <property type="entry name" value="F-box domain"/>
    <property type="match status" value="1"/>
</dbReference>
<evidence type="ECO:0000256" key="2">
    <source>
        <dbReference type="ARBA" id="ARBA00022737"/>
    </source>
</evidence>
<dbReference type="EMBL" id="LN879503">
    <property type="protein sequence ID" value="CUI18167.1"/>
    <property type="molecule type" value="Genomic_DNA"/>
</dbReference>
<evidence type="ECO:0000313" key="5">
    <source>
        <dbReference type="Proteomes" id="UP000069902"/>
    </source>
</evidence>
<dbReference type="InterPro" id="IPR032675">
    <property type="entry name" value="LRR_dom_sf"/>
</dbReference>
<geneLocation type="plasmid" evidence="5">
    <name>pPNK</name>
</geneLocation>
<sequence length="347" mass="39516">MNNVSTTVTIHTLPYEVLESILSYTNYPSAISLVCKEWYEISQNPQTALALLKDRKIRLGIEEVFEKSKYTDNKDRVTEIQTLFLTRLRLTLNESLITDEQFNLFKSLPPSTGTFLHFNELEQDLNLLKLFAVLEKQVKDSLIKPQNSAEEKGSVHQQANHIREILKQNPAALKTITEIDLSQTGMTVVPEELNLLTEVTSVSLDNNNIHMLPTNFGSAWAKLTSLHLGFNRIERLPANFGQEWVELKSLNLSHNALTSLPDQFGMTWSKIFKIGLEKNKIASIPSKFGAAWNNVNVINLSSNLLDHLPEKFGANWIKLQCFEVHKNHSVIDVAQLKKQWPRIIICK</sequence>
<dbReference type="PROSITE" id="PS51450">
    <property type="entry name" value="LRR"/>
    <property type="match status" value="1"/>
</dbReference>
<dbReference type="RefSeq" id="WP_059062622.1">
    <property type="nucleotide sequence ID" value="NZ_LN879503.1"/>
</dbReference>
<keyword evidence="5" id="KW-1185">Reference proteome</keyword>
<gene>
    <name evidence="4" type="ORF">PNK_p0113</name>
</gene>
<dbReference type="InParanoid" id="A0A0U5JG41"/>
<dbReference type="PANTHER" id="PTHR45752">
    <property type="entry name" value="LEUCINE-RICH REPEAT-CONTAINING"/>
    <property type="match status" value="1"/>
</dbReference>
<dbReference type="PATRIC" id="fig|389348.3.peg.2884"/>
<feature type="domain" description="F-box" evidence="3">
    <location>
        <begin position="11"/>
        <end position="45"/>
    </location>
</feature>
<dbReference type="Pfam" id="PF13855">
    <property type="entry name" value="LRR_8"/>
    <property type="match status" value="1"/>
</dbReference>
<dbReference type="SMART" id="SM00369">
    <property type="entry name" value="LRR_TYP"/>
    <property type="match status" value="4"/>
</dbReference>
<proteinExistence type="predicted"/>
<dbReference type="KEGG" id="pnl:PNK_p0113"/>
<dbReference type="SUPFAM" id="SSF52058">
    <property type="entry name" value="L domain-like"/>
    <property type="match status" value="1"/>
</dbReference>
<dbReference type="InterPro" id="IPR050715">
    <property type="entry name" value="LRR-SigEffector_domain"/>
</dbReference>
<dbReference type="InterPro" id="IPR036047">
    <property type="entry name" value="F-box-like_dom_sf"/>
</dbReference>
<protein>
    <recommendedName>
        <fullName evidence="3">F-box domain-containing protein</fullName>
    </recommendedName>
</protein>
<dbReference type="Gene3D" id="3.80.10.10">
    <property type="entry name" value="Ribonuclease Inhibitor"/>
    <property type="match status" value="1"/>
</dbReference>
<dbReference type="InterPro" id="IPR001810">
    <property type="entry name" value="F-box_dom"/>
</dbReference>
<dbReference type="Pfam" id="PF12937">
    <property type="entry name" value="F-box-like"/>
    <property type="match status" value="1"/>
</dbReference>
<reference evidence="5" key="1">
    <citation type="submission" date="2015-09" db="EMBL/GenBank/DDBJ databases">
        <authorList>
            <person name="Bertelli C."/>
        </authorList>
    </citation>
    <scope>NUCLEOTIDE SEQUENCE [LARGE SCALE GENOMIC DNA]</scope>
    <source>
        <strain evidence="5">KNic</strain>
        <plasmid evidence="5">pPNK</plasmid>
    </source>
</reference>
<evidence type="ECO:0000259" key="3">
    <source>
        <dbReference type="Pfam" id="PF12937"/>
    </source>
</evidence>
<dbReference type="Gene3D" id="1.20.1280.50">
    <property type="match status" value="1"/>
</dbReference>
<dbReference type="InterPro" id="IPR003591">
    <property type="entry name" value="Leu-rich_rpt_typical-subtyp"/>
</dbReference>
<dbReference type="PANTHER" id="PTHR45752:SF187">
    <property type="entry name" value="LEUCINE-RICH REPEAT AND IQ DOMAIN-CONTAINING PROTEIN 4"/>
    <property type="match status" value="1"/>
</dbReference>
<keyword evidence="1" id="KW-0433">Leucine-rich repeat</keyword>
<accession>A0A0U5JG41</accession>